<feature type="transmembrane region" description="Helical" evidence="1">
    <location>
        <begin position="35"/>
        <end position="54"/>
    </location>
</feature>
<proteinExistence type="predicted"/>
<sequence>MNQKGAKCLLNKTANVSKIYCSLELPLSTTGMQRLYIYNAALVIVGASLGGPAVRSIIAGEWSISILLMTIGGCGLVLGAVSQSLRTDPDDFTVSTSMLVLNIGAACLALFGTLLSAASGW</sequence>
<comment type="caution">
    <text evidence="2">The sequence shown here is derived from an EMBL/GenBank/DDBJ whole genome shotgun (WGS) entry which is preliminary data.</text>
</comment>
<reference evidence="2" key="1">
    <citation type="journal article" date="2014" name="Int. J. Syst. Evol. Microbiol.">
        <title>Complete genome sequence of Corynebacterium casei LMG S-19264T (=DSM 44701T), isolated from a smear-ripened cheese.</title>
        <authorList>
            <consortium name="US DOE Joint Genome Institute (JGI-PGF)"/>
            <person name="Walter F."/>
            <person name="Albersmeier A."/>
            <person name="Kalinowski J."/>
            <person name="Ruckert C."/>
        </authorList>
    </citation>
    <scope>NUCLEOTIDE SEQUENCE</scope>
    <source>
        <strain evidence="2">JCM 19018</strain>
    </source>
</reference>
<accession>A0A830EWR3</accession>
<evidence type="ECO:0000313" key="2">
    <source>
        <dbReference type="EMBL" id="GGK82503.1"/>
    </source>
</evidence>
<dbReference type="Proteomes" id="UP000614221">
    <property type="component" value="Unassembled WGS sequence"/>
</dbReference>
<dbReference type="EMBL" id="BMPD01000010">
    <property type="protein sequence ID" value="GGK82503.1"/>
    <property type="molecule type" value="Genomic_DNA"/>
</dbReference>
<keyword evidence="1" id="KW-1133">Transmembrane helix</keyword>
<feature type="transmembrane region" description="Helical" evidence="1">
    <location>
        <begin position="97"/>
        <end position="118"/>
    </location>
</feature>
<evidence type="ECO:0000313" key="3">
    <source>
        <dbReference type="Proteomes" id="UP000614221"/>
    </source>
</evidence>
<feature type="transmembrane region" description="Helical" evidence="1">
    <location>
        <begin position="66"/>
        <end position="85"/>
    </location>
</feature>
<protein>
    <submittedName>
        <fullName evidence="2">Uncharacterized protein</fullName>
    </submittedName>
</protein>
<evidence type="ECO:0000256" key="1">
    <source>
        <dbReference type="SAM" id="Phobius"/>
    </source>
</evidence>
<organism evidence="2 3">
    <name type="scientific">Haloarcula sebkhae</name>
    <dbReference type="NCBI Taxonomy" id="932660"/>
    <lineage>
        <taxon>Archaea</taxon>
        <taxon>Methanobacteriati</taxon>
        <taxon>Methanobacteriota</taxon>
        <taxon>Stenosarchaea group</taxon>
        <taxon>Halobacteria</taxon>
        <taxon>Halobacteriales</taxon>
        <taxon>Haloarculaceae</taxon>
        <taxon>Haloarcula</taxon>
    </lineage>
</organism>
<gene>
    <name evidence="2" type="ORF">GCM10009067_38520</name>
</gene>
<keyword evidence="1" id="KW-0812">Transmembrane</keyword>
<name>A0A830EWR3_9EURY</name>
<keyword evidence="1" id="KW-0472">Membrane</keyword>
<dbReference type="AlphaFoldDB" id="A0A830EWR3"/>
<reference evidence="2" key="2">
    <citation type="submission" date="2020-09" db="EMBL/GenBank/DDBJ databases">
        <authorList>
            <person name="Sun Q."/>
            <person name="Ohkuma M."/>
        </authorList>
    </citation>
    <scope>NUCLEOTIDE SEQUENCE</scope>
    <source>
        <strain evidence="2">JCM 19018</strain>
    </source>
</reference>